<dbReference type="EMBL" id="CP001818">
    <property type="protein sequence ID" value="ACZ18976.1"/>
    <property type="molecule type" value="Genomic_DNA"/>
</dbReference>
<evidence type="ECO:0000259" key="8">
    <source>
        <dbReference type="Pfam" id="PF00889"/>
    </source>
</evidence>
<dbReference type="Gene3D" id="1.10.8.10">
    <property type="entry name" value="DNA helicase RuvA subunit, C-terminal domain"/>
    <property type="match status" value="1"/>
</dbReference>
<comment type="similarity">
    <text evidence="1 5 6">Belongs to the EF-Ts family.</text>
</comment>
<evidence type="ECO:0000313" key="10">
    <source>
        <dbReference type="Proteomes" id="UP000002030"/>
    </source>
</evidence>
<feature type="domain" description="Translation elongation factor EFTs/EF1B dimerisation" evidence="8">
    <location>
        <begin position="36"/>
        <end position="176"/>
    </location>
</feature>
<dbReference type="NCBIfam" id="TIGR00116">
    <property type="entry name" value="tsf"/>
    <property type="match status" value="1"/>
</dbReference>
<dbReference type="PANTHER" id="PTHR11741">
    <property type="entry name" value="ELONGATION FACTOR TS"/>
    <property type="match status" value="1"/>
</dbReference>
<dbReference type="InterPro" id="IPR036402">
    <property type="entry name" value="EF-Ts_dimer_sf"/>
</dbReference>
<evidence type="ECO:0000256" key="7">
    <source>
        <dbReference type="RuleBase" id="RU000643"/>
    </source>
</evidence>
<evidence type="ECO:0000313" key="9">
    <source>
        <dbReference type="EMBL" id="ACZ18976.1"/>
    </source>
</evidence>
<proteinExistence type="inferred from homology"/>
<dbReference type="SUPFAM" id="SSF54713">
    <property type="entry name" value="Elongation factor Ts (EF-Ts), dimerisation domain"/>
    <property type="match status" value="1"/>
</dbReference>
<dbReference type="KEGG" id="tai:Taci_0743"/>
<dbReference type="RefSeq" id="WP_012869491.1">
    <property type="nucleotide sequence ID" value="NC_013522.1"/>
</dbReference>
<feature type="region of interest" description="Involved in Mg(2+) ion dislocation from EF-Tu" evidence="5">
    <location>
        <begin position="81"/>
        <end position="84"/>
    </location>
</feature>
<dbReference type="InterPro" id="IPR018101">
    <property type="entry name" value="Transl_elong_Ts_CS"/>
</dbReference>
<dbReference type="AlphaFoldDB" id="D1B9M3"/>
<dbReference type="OrthoDB" id="9808348at2"/>
<sequence>MSVDMEAVKELRARTGAGVLDCRKALAECGGDLEKAVDYLREKGLAKAAKKVGRTAAEGLVFSYIHTNGKIGVLLELNCETDFVARTDEFKKLGHEIAMHIAATNPQYISPEDVPAEDLEREKEIYRKQAMEEGKPAHIVDKIAEGRVNKFYEESCLLEQPYVRDPDKKIKDLVMENIAKIGENIVVRRFTRYAISE</sequence>
<evidence type="ECO:0000256" key="1">
    <source>
        <dbReference type="ARBA" id="ARBA00005532"/>
    </source>
</evidence>
<comment type="function">
    <text evidence="5 6">Associates with the EF-Tu.GDP complex and induces the exchange of GDP to GTP. It remains bound to the aminoacyl-tRNA.EF-Tu.GTP complex up to the GTP hydrolysis stage on the ribosome.</text>
</comment>
<dbReference type="CDD" id="cd14275">
    <property type="entry name" value="UBA_EF-Ts"/>
    <property type="match status" value="1"/>
</dbReference>
<evidence type="ECO:0000256" key="6">
    <source>
        <dbReference type="RuleBase" id="RU000642"/>
    </source>
</evidence>
<keyword evidence="10" id="KW-1185">Reference proteome</keyword>
<dbReference type="GO" id="GO:0005737">
    <property type="term" value="C:cytoplasm"/>
    <property type="evidence" value="ECO:0007669"/>
    <property type="project" value="UniProtKB-SubCell"/>
</dbReference>
<name>D1B9M3_THEAS</name>
<keyword evidence="4 5" id="KW-0648">Protein biosynthesis</keyword>
<keyword evidence="5" id="KW-0963">Cytoplasm</keyword>
<dbReference type="FunFam" id="1.10.8.10:FF:000001">
    <property type="entry name" value="Elongation factor Ts"/>
    <property type="match status" value="1"/>
</dbReference>
<gene>
    <name evidence="5" type="primary">tsf</name>
    <name evidence="9" type="ordered locus">Taci_0743</name>
</gene>
<dbReference type="eggNOG" id="COG0264">
    <property type="taxonomic scope" value="Bacteria"/>
</dbReference>
<evidence type="ECO:0000256" key="5">
    <source>
        <dbReference type="HAMAP-Rule" id="MF_00050"/>
    </source>
</evidence>
<dbReference type="PANTHER" id="PTHR11741:SF0">
    <property type="entry name" value="ELONGATION FACTOR TS, MITOCHONDRIAL"/>
    <property type="match status" value="1"/>
</dbReference>
<dbReference type="Proteomes" id="UP000002030">
    <property type="component" value="Chromosome"/>
</dbReference>
<dbReference type="FunFam" id="1.10.286.20:FF:000001">
    <property type="entry name" value="Elongation factor Ts"/>
    <property type="match status" value="1"/>
</dbReference>
<dbReference type="Gene3D" id="1.10.286.20">
    <property type="match status" value="1"/>
</dbReference>
<dbReference type="InterPro" id="IPR014039">
    <property type="entry name" value="Transl_elong_EFTs/EF1B_dimer"/>
</dbReference>
<dbReference type="HOGENOM" id="CLU_047155_1_1_0"/>
<keyword evidence="3 5" id="KW-0251">Elongation factor</keyword>
<dbReference type="STRING" id="525903.Taci_0743"/>
<reference evidence="9 10" key="1">
    <citation type="journal article" date="2009" name="Stand. Genomic Sci.">
        <title>Complete genome sequence of Thermanaerovibrio acidaminovorans type strain (Su883).</title>
        <authorList>
            <person name="Chovatia M."/>
            <person name="Sikorski J."/>
            <person name="Schroder M."/>
            <person name="Lapidus A."/>
            <person name="Nolan M."/>
            <person name="Tice H."/>
            <person name="Glavina Del Rio T."/>
            <person name="Copeland A."/>
            <person name="Cheng J.F."/>
            <person name="Lucas S."/>
            <person name="Chen F."/>
            <person name="Bruce D."/>
            <person name="Goodwin L."/>
            <person name="Pitluck S."/>
            <person name="Ivanova N."/>
            <person name="Mavromatis K."/>
            <person name="Ovchinnikova G."/>
            <person name="Pati A."/>
            <person name="Chen A."/>
            <person name="Palaniappan K."/>
            <person name="Land M."/>
            <person name="Hauser L."/>
            <person name="Chang Y.J."/>
            <person name="Jeffries C.D."/>
            <person name="Chain P."/>
            <person name="Saunders E."/>
            <person name="Detter J.C."/>
            <person name="Brettin T."/>
            <person name="Rohde M."/>
            <person name="Goker M."/>
            <person name="Spring S."/>
            <person name="Bristow J."/>
            <person name="Markowitz V."/>
            <person name="Hugenholtz P."/>
            <person name="Kyrpides N.C."/>
            <person name="Klenk H.P."/>
            <person name="Eisen J.A."/>
        </authorList>
    </citation>
    <scope>NUCLEOTIDE SEQUENCE [LARGE SCALE GENOMIC DNA]</scope>
    <source>
        <strain evidence="10">ATCC 49978 / DSM 6589 / Su883</strain>
    </source>
</reference>
<dbReference type="PROSITE" id="PS01127">
    <property type="entry name" value="EF_TS_2"/>
    <property type="match status" value="1"/>
</dbReference>
<accession>D1B9M3</accession>
<dbReference type="HAMAP" id="MF_00050">
    <property type="entry name" value="EF_Ts"/>
    <property type="match status" value="1"/>
</dbReference>
<evidence type="ECO:0000256" key="3">
    <source>
        <dbReference type="ARBA" id="ARBA00022768"/>
    </source>
</evidence>
<dbReference type="EnsemblBacteria" id="ACZ18976">
    <property type="protein sequence ID" value="ACZ18976"/>
    <property type="gene ID" value="Taci_0743"/>
</dbReference>
<protein>
    <recommendedName>
        <fullName evidence="2 5">Elongation factor Ts</fullName>
        <shortName evidence="5">EF-Ts</shortName>
    </recommendedName>
</protein>
<dbReference type="GO" id="GO:0003746">
    <property type="term" value="F:translation elongation factor activity"/>
    <property type="evidence" value="ECO:0007669"/>
    <property type="project" value="UniProtKB-UniRule"/>
</dbReference>
<dbReference type="Pfam" id="PF00889">
    <property type="entry name" value="EF_TS"/>
    <property type="match status" value="1"/>
</dbReference>
<dbReference type="InterPro" id="IPR009060">
    <property type="entry name" value="UBA-like_sf"/>
</dbReference>
<dbReference type="Gene3D" id="3.30.479.20">
    <property type="entry name" value="Elongation factor Ts, dimerisation domain"/>
    <property type="match status" value="1"/>
</dbReference>
<dbReference type="InterPro" id="IPR001816">
    <property type="entry name" value="Transl_elong_EFTs/EF1B"/>
</dbReference>
<dbReference type="SUPFAM" id="SSF46934">
    <property type="entry name" value="UBA-like"/>
    <property type="match status" value="1"/>
</dbReference>
<comment type="subcellular location">
    <subcellularLocation>
        <location evidence="5 7">Cytoplasm</location>
    </subcellularLocation>
</comment>
<organism evidence="9 10">
    <name type="scientific">Thermanaerovibrio acidaminovorans (strain ATCC 49978 / DSM 6589 / Su883)</name>
    <name type="common">Selenomonas acidaminovorans</name>
    <dbReference type="NCBI Taxonomy" id="525903"/>
    <lineage>
        <taxon>Bacteria</taxon>
        <taxon>Thermotogati</taxon>
        <taxon>Synergistota</taxon>
        <taxon>Synergistia</taxon>
        <taxon>Synergistales</taxon>
        <taxon>Synergistaceae</taxon>
        <taxon>Thermanaerovibrio</taxon>
    </lineage>
</organism>
<dbReference type="PATRIC" id="fig|525903.6.peg.744"/>
<evidence type="ECO:0000256" key="4">
    <source>
        <dbReference type="ARBA" id="ARBA00022917"/>
    </source>
</evidence>
<evidence type="ECO:0000256" key="2">
    <source>
        <dbReference type="ARBA" id="ARBA00016956"/>
    </source>
</evidence>